<name>A0AAW2CVG1_9ROSI</name>
<feature type="domain" description="RING-type" evidence="17">
    <location>
        <begin position="120"/>
        <end position="162"/>
    </location>
</feature>
<comment type="caution">
    <text evidence="18">The sequence shown here is derived from an EMBL/GenBank/DDBJ whole genome shotgun (WGS) entry which is preliminary data.</text>
</comment>
<evidence type="ECO:0000256" key="8">
    <source>
        <dbReference type="ARBA" id="ARBA00022771"/>
    </source>
</evidence>
<feature type="region of interest" description="Disordered" evidence="15">
    <location>
        <begin position="171"/>
        <end position="196"/>
    </location>
</feature>
<feature type="compositionally biased region" description="Low complexity" evidence="15">
    <location>
        <begin position="1"/>
        <end position="12"/>
    </location>
</feature>
<evidence type="ECO:0000256" key="14">
    <source>
        <dbReference type="PROSITE-ProRule" id="PRU00175"/>
    </source>
</evidence>
<evidence type="ECO:0000256" key="7">
    <source>
        <dbReference type="ARBA" id="ARBA00022723"/>
    </source>
</evidence>
<evidence type="ECO:0000256" key="15">
    <source>
        <dbReference type="SAM" id="MobiDB-lite"/>
    </source>
</evidence>
<feature type="compositionally biased region" description="Acidic residues" evidence="15">
    <location>
        <begin position="243"/>
        <end position="253"/>
    </location>
</feature>
<evidence type="ECO:0000256" key="9">
    <source>
        <dbReference type="ARBA" id="ARBA00022786"/>
    </source>
</evidence>
<evidence type="ECO:0000256" key="3">
    <source>
        <dbReference type="ARBA" id="ARBA00004906"/>
    </source>
</evidence>
<dbReference type="InterPro" id="IPR013083">
    <property type="entry name" value="Znf_RING/FYVE/PHD"/>
</dbReference>
<keyword evidence="11 16" id="KW-1133">Transmembrane helix</keyword>
<dbReference type="AlphaFoldDB" id="A0AAW2CVG1"/>
<evidence type="ECO:0000256" key="4">
    <source>
        <dbReference type="ARBA" id="ARBA00012483"/>
    </source>
</evidence>
<evidence type="ECO:0000256" key="12">
    <source>
        <dbReference type="ARBA" id="ARBA00023136"/>
    </source>
</evidence>
<reference evidence="18 19" key="1">
    <citation type="submission" date="2024-01" db="EMBL/GenBank/DDBJ databases">
        <title>A telomere-to-telomere, gap-free genome of sweet tea (Lithocarpus litseifolius).</title>
        <authorList>
            <person name="Zhou J."/>
        </authorList>
    </citation>
    <scope>NUCLEOTIDE SEQUENCE [LARGE SCALE GENOMIC DNA]</scope>
    <source>
        <strain evidence="18">Zhou-2022a</strain>
        <tissue evidence="18">Leaf</tissue>
    </source>
</reference>
<feature type="compositionally biased region" description="Low complexity" evidence="15">
    <location>
        <begin position="209"/>
        <end position="220"/>
    </location>
</feature>
<evidence type="ECO:0000313" key="19">
    <source>
        <dbReference type="Proteomes" id="UP001459277"/>
    </source>
</evidence>
<feature type="region of interest" description="Disordered" evidence="15">
    <location>
        <begin position="1"/>
        <end position="25"/>
    </location>
</feature>
<comment type="catalytic activity">
    <reaction evidence="1">
        <text>S-ubiquitinyl-[E2 ubiquitin-conjugating enzyme]-L-cysteine + [acceptor protein]-L-lysine = [E2 ubiquitin-conjugating enzyme]-L-cysteine + N(6)-ubiquitinyl-[acceptor protein]-L-lysine.</text>
        <dbReference type="EC" id="2.3.2.27"/>
    </reaction>
</comment>
<dbReference type="EC" id="2.3.2.27" evidence="4"/>
<organism evidence="18 19">
    <name type="scientific">Lithocarpus litseifolius</name>
    <dbReference type="NCBI Taxonomy" id="425828"/>
    <lineage>
        <taxon>Eukaryota</taxon>
        <taxon>Viridiplantae</taxon>
        <taxon>Streptophyta</taxon>
        <taxon>Embryophyta</taxon>
        <taxon>Tracheophyta</taxon>
        <taxon>Spermatophyta</taxon>
        <taxon>Magnoliopsida</taxon>
        <taxon>eudicotyledons</taxon>
        <taxon>Gunneridae</taxon>
        <taxon>Pentapetalae</taxon>
        <taxon>rosids</taxon>
        <taxon>fabids</taxon>
        <taxon>Fagales</taxon>
        <taxon>Fagaceae</taxon>
        <taxon>Lithocarpus</taxon>
    </lineage>
</organism>
<evidence type="ECO:0000256" key="16">
    <source>
        <dbReference type="SAM" id="Phobius"/>
    </source>
</evidence>
<proteinExistence type="inferred from homology"/>
<comment type="similarity">
    <text evidence="13">Belongs to the RING-type zinc finger family. ATL subfamily.</text>
</comment>
<dbReference type="Gene3D" id="3.30.40.10">
    <property type="entry name" value="Zinc/RING finger domain, C3HC4 (zinc finger)"/>
    <property type="match status" value="1"/>
</dbReference>
<keyword evidence="12 16" id="KW-0472">Membrane</keyword>
<keyword evidence="7" id="KW-0479">Metal-binding</keyword>
<dbReference type="GO" id="GO:0061630">
    <property type="term" value="F:ubiquitin protein ligase activity"/>
    <property type="evidence" value="ECO:0007669"/>
    <property type="project" value="UniProtKB-EC"/>
</dbReference>
<dbReference type="PANTHER" id="PTHR45768">
    <property type="entry name" value="E3 UBIQUITIN-PROTEIN LIGASE RNF13-LIKE"/>
    <property type="match status" value="1"/>
</dbReference>
<dbReference type="GO" id="GO:0016020">
    <property type="term" value="C:membrane"/>
    <property type="evidence" value="ECO:0007669"/>
    <property type="project" value="UniProtKB-SubCell"/>
</dbReference>
<evidence type="ECO:0000256" key="11">
    <source>
        <dbReference type="ARBA" id="ARBA00022989"/>
    </source>
</evidence>
<keyword evidence="10" id="KW-0862">Zinc</keyword>
<gene>
    <name evidence="18" type="ORF">SO802_015850</name>
</gene>
<dbReference type="InterPro" id="IPR001841">
    <property type="entry name" value="Znf_RING"/>
</dbReference>
<keyword evidence="5" id="KW-0808">Transferase</keyword>
<dbReference type="CDD" id="cd16461">
    <property type="entry name" value="RING-H2_EL5-like"/>
    <property type="match status" value="1"/>
</dbReference>
<evidence type="ECO:0000256" key="1">
    <source>
        <dbReference type="ARBA" id="ARBA00000900"/>
    </source>
</evidence>
<comment type="subcellular location">
    <subcellularLocation>
        <location evidence="2">Membrane</location>
        <topology evidence="2">Single-pass membrane protein</topology>
    </subcellularLocation>
</comment>
<evidence type="ECO:0000259" key="17">
    <source>
        <dbReference type="PROSITE" id="PS50089"/>
    </source>
</evidence>
<dbReference type="Proteomes" id="UP001459277">
    <property type="component" value="Unassembled WGS sequence"/>
</dbReference>
<dbReference type="GO" id="GO:0008270">
    <property type="term" value="F:zinc ion binding"/>
    <property type="evidence" value="ECO:0007669"/>
    <property type="project" value="UniProtKB-KW"/>
</dbReference>
<dbReference type="PANTHER" id="PTHR45768:SF34">
    <property type="entry name" value="RING-H2 FINGER PROTEIN ATL64"/>
    <property type="match status" value="1"/>
</dbReference>
<sequence length="253" mass="27831">MSGPDNPDFFGDPDNDRTPSFFPKHNNESDLNSKIMLTAIVSLSVVIVLVIALHIYARCVLRRQARQRFALRQLGLTVAHVRSNEPPKTGLDPLVIQSLPMFVFKQRDAEDGAASTIMECAVCLSVLEKEEIARLLPNCKHIFHAQCIDKWLSSHSTCPICRTEAEPRVLPVPREGPAGLAAGGAPNAPPMDRVNSGLSCMEGTSYGVNNSSEKVSGSSSRLNSFKRMLSREKSSKRIHSCGEDDDTEDLERQ</sequence>
<protein>
    <recommendedName>
        <fullName evidence="4">RING-type E3 ubiquitin transferase</fullName>
        <ecNumber evidence="4">2.3.2.27</ecNumber>
    </recommendedName>
</protein>
<dbReference type="Pfam" id="PF13639">
    <property type="entry name" value="zf-RING_2"/>
    <property type="match status" value="1"/>
</dbReference>
<evidence type="ECO:0000256" key="5">
    <source>
        <dbReference type="ARBA" id="ARBA00022679"/>
    </source>
</evidence>
<feature type="transmembrane region" description="Helical" evidence="16">
    <location>
        <begin position="35"/>
        <end position="57"/>
    </location>
</feature>
<keyword evidence="19" id="KW-1185">Reference proteome</keyword>
<keyword evidence="6 16" id="KW-0812">Transmembrane</keyword>
<dbReference type="SMART" id="SM00184">
    <property type="entry name" value="RING"/>
    <property type="match status" value="1"/>
</dbReference>
<evidence type="ECO:0000256" key="13">
    <source>
        <dbReference type="ARBA" id="ARBA00024209"/>
    </source>
</evidence>
<evidence type="ECO:0000256" key="6">
    <source>
        <dbReference type="ARBA" id="ARBA00022692"/>
    </source>
</evidence>
<dbReference type="FunFam" id="3.30.40.10:FF:000187">
    <property type="entry name" value="E3 ubiquitin-protein ligase ATL6"/>
    <property type="match status" value="1"/>
</dbReference>
<evidence type="ECO:0000256" key="2">
    <source>
        <dbReference type="ARBA" id="ARBA00004167"/>
    </source>
</evidence>
<feature type="region of interest" description="Disordered" evidence="15">
    <location>
        <begin position="209"/>
        <end position="253"/>
    </location>
</feature>
<keyword evidence="9" id="KW-0833">Ubl conjugation pathway</keyword>
<evidence type="ECO:0000256" key="10">
    <source>
        <dbReference type="ARBA" id="ARBA00022833"/>
    </source>
</evidence>
<dbReference type="PROSITE" id="PS50089">
    <property type="entry name" value="ZF_RING_2"/>
    <property type="match status" value="1"/>
</dbReference>
<dbReference type="SUPFAM" id="SSF57850">
    <property type="entry name" value="RING/U-box"/>
    <property type="match status" value="1"/>
</dbReference>
<evidence type="ECO:0000313" key="18">
    <source>
        <dbReference type="EMBL" id="KAL0002069.1"/>
    </source>
</evidence>
<dbReference type="EMBL" id="JAZDWU010000005">
    <property type="protein sequence ID" value="KAL0002069.1"/>
    <property type="molecule type" value="Genomic_DNA"/>
</dbReference>
<keyword evidence="8 14" id="KW-0863">Zinc-finger</keyword>
<comment type="pathway">
    <text evidence="3">Protein modification; protein ubiquitination.</text>
</comment>
<accession>A0AAW2CVG1</accession>
<feature type="compositionally biased region" description="Low complexity" evidence="15">
    <location>
        <begin position="176"/>
        <end position="186"/>
    </location>
</feature>